<evidence type="ECO:0000313" key="2">
    <source>
        <dbReference type="EMBL" id="EOS06972.1"/>
    </source>
</evidence>
<dbReference type="AlphaFoldDB" id="R9HSH5"/>
<accession>R9HSH5</accession>
<organism evidence="2 3">
    <name type="scientific">Bacteroides uniformis dnLKV2</name>
    <dbReference type="NCBI Taxonomy" id="1235787"/>
    <lineage>
        <taxon>Bacteria</taxon>
        <taxon>Pseudomonadati</taxon>
        <taxon>Bacteroidota</taxon>
        <taxon>Bacteroidia</taxon>
        <taxon>Bacteroidales</taxon>
        <taxon>Bacteroidaceae</taxon>
        <taxon>Bacteroides</taxon>
    </lineage>
</organism>
<evidence type="ECO:0000259" key="1">
    <source>
        <dbReference type="Pfam" id="PF04991"/>
    </source>
</evidence>
<dbReference type="InterPro" id="IPR052613">
    <property type="entry name" value="LicD_transferase"/>
</dbReference>
<protein>
    <recommendedName>
        <fullName evidence="1">LicD/FKTN/FKRP nucleotidyltransferase domain-containing protein</fullName>
    </recommendedName>
</protein>
<reference evidence="2 3" key="1">
    <citation type="submission" date="2013-04" db="EMBL/GenBank/DDBJ databases">
        <title>The Genome Sequence of Bacteroides uniformis dnLKV2.</title>
        <authorList>
            <consortium name="The Broad Institute Genomics Platform"/>
            <consortium name="The Broad Institute Genome Sequencing Center for Infectious Disease"/>
            <person name="Earl A."/>
            <person name="Xavier R."/>
            <person name="Kuhn K."/>
            <person name="Stappenbeck T."/>
            <person name="Walker B."/>
            <person name="Young S."/>
            <person name="Zeng Q."/>
            <person name="Gargeya S."/>
            <person name="Fitzgerald M."/>
            <person name="Haas B."/>
            <person name="Abouelleil A."/>
            <person name="Allen A.W."/>
            <person name="Alvarado L."/>
            <person name="Arachchi H.M."/>
            <person name="Berlin A.M."/>
            <person name="Chapman S.B."/>
            <person name="Gainer-Dewar J."/>
            <person name="Goldberg J."/>
            <person name="Griggs A."/>
            <person name="Gujja S."/>
            <person name="Hansen M."/>
            <person name="Howarth C."/>
            <person name="Imamovic A."/>
            <person name="Ireland A."/>
            <person name="Larimer J."/>
            <person name="McCowan C."/>
            <person name="Murphy C."/>
            <person name="Pearson M."/>
            <person name="Poon T.W."/>
            <person name="Priest M."/>
            <person name="Roberts A."/>
            <person name="Saif S."/>
            <person name="Shea T."/>
            <person name="Sisk P."/>
            <person name="Sykes S."/>
            <person name="Wortman J."/>
            <person name="Nusbaum C."/>
            <person name="Birren B."/>
        </authorList>
    </citation>
    <scope>NUCLEOTIDE SEQUENCE [LARGE SCALE GENOMIC DNA]</scope>
    <source>
        <strain evidence="3">dnLKV2</strain>
    </source>
</reference>
<dbReference type="HOGENOM" id="CLU_1029443_0_0_10"/>
<sequence length="238" mass="27917">MSRGISEKEQRWLLVLSQVIEVLDKNNLLYFIDTGTLLGAVRDKMFIPWDNDIDLAVIGGDTSTTNLLKVSKLLYALGFYVTLTKKEIAICSRDGVNLGIKLYKKQASHYEACMGKVYRHRLFYSINLYLSGEVLYKKGFSFKYKAISLFVKFSQVFKLKLSCIWQMKLLFWAKYDEKTVIIPFEFVDAIIDYNFYNIIVKVPNKPERYLAYRYGENWKVPKQDYDYMIDDKSIINID</sequence>
<dbReference type="RefSeq" id="WP_016273692.1">
    <property type="nucleotide sequence ID" value="NZ_KE159487.1"/>
</dbReference>
<dbReference type="PANTHER" id="PTHR13627">
    <property type="entry name" value="FUKUTIN RELATED PROTEIN"/>
    <property type="match status" value="1"/>
</dbReference>
<dbReference type="Pfam" id="PF04991">
    <property type="entry name" value="LicD"/>
    <property type="match status" value="1"/>
</dbReference>
<proteinExistence type="predicted"/>
<comment type="caution">
    <text evidence="2">The sequence shown here is derived from an EMBL/GenBank/DDBJ whole genome shotgun (WGS) entry which is preliminary data.</text>
</comment>
<dbReference type="EMBL" id="ASSO01000009">
    <property type="protein sequence ID" value="EOS06972.1"/>
    <property type="molecule type" value="Genomic_DNA"/>
</dbReference>
<name>R9HSH5_BACUN</name>
<dbReference type="Proteomes" id="UP000014212">
    <property type="component" value="Unassembled WGS sequence"/>
</dbReference>
<feature type="domain" description="LicD/FKTN/FKRP nucleotidyltransferase" evidence="1">
    <location>
        <begin position="25"/>
        <end position="57"/>
    </location>
</feature>
<dbReference type="PANTHER" id="PTHR13627:SF31">
    <property type="entry name" value="RIBITOL 5-PHOSPHATE TRANSFERASE FKRP"/>
    <property type="match status" value="1"/>
</dbReference>
<evidence type="ECO:0000313" key="3">
    <source>
        <dbReference type="Proteomes" id="UP000014212"/>
    </source>
</evidence>
<dbReference type="InterPro" id="IPR007074">
    <property type="entry name" value="LicD/FKTN/FKRP_NTP_transf"/>
</dbReference>
<dbReference type="PATRIC" id="fig|1235787.3.peg.2792"/>
<dbReference type="GO" id="GO:0009100">
    <property type="term" value="P:glycoprotein metabolic process"/>
    <property type="evidence" value="ECO:0007669"/>
    <property type="project" value="UniProtKB-ARBA"/>
</dbReference>
<gene>
    <name evidence="2" type="ORF">C801_02744</name>
</gene>